<keyword evidence="1" id="KW-0614">Plasmid</keyword>
<protein>
    <submittedName>
        <fullName evidence="1">Part of resolvase/recombinase</fullName>
    </submittedName>
</protein>
<geneLocation type="plasmid" evidence="1">
    <name>pNetB-NE10</name>
</geneLocation>
<gene>
    <name evidence="1" type="ORF">pNetB-NE10_80</name>
</gene>
<proteinExistence type="predicted"/>
<accession>K9MEI5</accession>
<sequence>MIKLRYKLTYIYIDAEESFTKTFKNKFTMKNYIKTSKGKDLR</sequence>
<dbReference type="EMBL" id="JQ655731">
    <property type="protein sequence ID" value="AFV15086.1"/>
    <property type="molecule type" value="Genomic_DNA"/>
</dbReference>
<evidence type="ECO:0000313" key="1">
    <source>
        <dbReference type="EMBL" id="AFV15086.1"/>
    </source>
</evidence>
<reference evidence="1" key="1">
    <citation type="journal article" date="2012" name="PLoS ONE">
        <title>Sequence of Two Plasmids from Clostridium perfringens Chicken Necrotic Enteritis Isolates and Comparison with C. perfringens Conjugative Plasmids.</title>
        <authorList>
            <person name="Parreira V.R."/>
            <person name="Costa M."/>
            <person name="Eikmeyer F."/>
            <person name="Blom J."/>
            <person name="Prescott J.F."/>
        </authorList>
    </citation>
    <scope>NUCLEOTIDE SEQUENCE</scope>
    <source>
        <strain evidence="1">NE_10</strain>
        <plasmid evidence="1">pNetB-NE10</plasmid>
    </source>
</reference>
<organism evidence="1">
    <name type="scientific">Clostridium perfringens</name>
    <dbReference type="NCBI Taxonomy" id="1502"/>
    <lineage>
        <taxon>Bacteria</taxon>
        <taxon>Bacillati</taxon>
        <taxon>Bacillota</taxon>
        <taxon>Clostridia</taxon>
        <taxon>Eubacteriales</taxon>
        <taxon>Clostridiaceae</taxon>
        <taxon>Clostridium</taxon>
    </lineage>
</organism>
<name>K9MEI5_CLOPF</name>
<dbReference type="AlphaFoldDB" id="K9MEI5"/>